<proteinExistence type="predicted"/>
<reference evidence="2 3" key="1">
    <citation type="submission" date="2015-01" db="EMBL/GenBank/DDBJ databases">
        <title>The Genome Sequence of Fonsecaea pedrosoi CBS 271.37.</title>
        <authorList>
            <consortium name="The Broad Institute Genomics Platform"/>
            <person name="Cuomo C."/>
            <person name="de Hoog S."/>
            <person name="Gorbushina A."/>
            <person name="Stielow B."/>
            <person name="Teixiera M."/>
            <person name="Abouelleil A."/>
            <person name="Chapman S.B."/>
            <person name="Priest M."/>
            <person name="Young S.K."/>
            <person name="Wortman J."/>
            <person name="Nusbaum C."/>
            <person name="Birren B."/>
        </authorList>
    </citation>
    <scope>NUCLEOTIDE SEQUENCE [LARGE SCALE GENOMIC DNA]</scope>
    <source>
        <strain evidence="2 3">CBS 271.37</strain>
    </source>
</reference>
<gene>
    <name evidence="2" type="ORF">Z517_04843</name>
</gene>
<dbReference type="Proteomes" id="UP000053029">
    <property type="component" value="Unassembled WGS sequence"/>
</dbReference>
<organism evidence="2 3">
    <name type="scientific">Fonsecaea pedrosoi CBS 271.37</name>
    <dbReference type="NCBI Taxonomy" id="1442368"/>
    <lineage>
        <taxon>Eukaryota</taxon>
        <taxon>Fungi</taxon>
        <taxon>Dikarya</taxon>
        <taxon>Ascomycota</taxon>
        <taxon>Pezizomycotina</taxon>
        <taxon>Eurotiomycetes</taxon>
        <taxon>Chaetothyriomycetidae</taxon>
        <taxon>Chaetothyriales</taxon>
        <taxon>Herpotrichiellaceae</taxon>
        <taxon>Fonsecaea</taxon>
    </lineage>
</organism>
<dbReference type="HOGENOM" id="CLU_918404_0_0_1"/>
<dbReference type="RefSeq" id="XP_013285625.1">
    <property type="nucleotide sequence ID" value="XM_013430171.1"/>
</dbReference>
<feature type="compositionally biased region" description="Basic and acidic residues" evidence="1">
    <location>
        <begin position="252"/>
        <end position="285"/>
    </location>
</feature>
<keyword evidence="3" id="KW-1185">Reference proteome</keyword>
<accession>A0A0D2F537</accession>
<dbReference type="VEuPathDB" id="FungiDB:Z517_04843"/>
<dbReference type="EMBL" id="KN846971">
    <property type="protein sequence ID" value="KIW81817.1"/>
    <property type="molecule type" value="Genomic_DNA"/>
</dbReference>
<dbReference type="AlphaFoldDB" id="A0A0D2F537"/>
<dbReference type="OrthoDB" id="5425834at2759"/>
<name>A0A0D2F537_9EURO</name>
<sequence length="303" mass="34648">MESGLYHLQPGLDPLQRPYVAPLTSAEPDEPYAFLKTFDTIFLIDDSNEPLWYETRAALAALPTCKLCDSSGFVNCHGLYLCYNLRSEYRYYNRRGRGKRKNEAFWTDFNSRPDTDIFDGRECLFEDENGSLKTPALANLDTGLKVPGGLIMSSQYAKEIGRFQDISEDFVDPCLRSISGHLTPVTGVLRDVVFRVKGSSVTFRRNFFVCDAIDGLVDIMFGAHFITDQFKMLFGRVKECLGTFATWFSTRKETNQEREERERRERDQKIKANEREIARLRREQQMLEAANRQSQGGGAGHGQ</sequence>
<dbReference type="GeneID" id="25304333"/>
<evidence type="ECO:0000256" key="1">
    <source>
        <dbReference type="SAM" id="MobiDB-lite"/>
    </source>
</evidence>
<protein>
    <submittedName>
        <fullName evidence="2">Uncharacterized protein</fullName>
    </submittedName>
</protein>
<feature type="region of interest" description="Disordered" evidence="1">
    <location>
        <begin position="252"/>
        <end position="303"/>
    </location>
</feature>
<evidence type="ECO:0000313" key="2">
    <source>
        <dbReference type="EMBL" id="KIW81817.1"/>
    </source>
</evidence>
<evidence type="ECO:0000313" key="3">
    <source>
        <dbReference type="Proteomes" id="UP000053029"/>
    </source>
</evidence>